<proteinExistence type="inferred from homology"/>
<gene>
    <name evidence="10" type="ORF">ACD591_03600</name>
    <name evidence="9" type="ORF">FOE74_09670</name>
</gene>
<dbReference type="Gene3D" id="1.10.800.10">
    <property type="entry name" value="Aromatic amino acid hydroxylase"/>
    <property type="match status" value="1"/>
</dbReference>
<evidence type="ECO:0000313" key="9">
    <source>
        <dbReference type="EMBL" id="KAA6434453.1"/>
    </source>
</evidence>
<dbReference type="PANTHER" id="PTHR11473:SF24">
    <property type="entry name" value="PHENYLALANINE-4-HYDROXYLASE"/>
    <property type="match status" value="1"/>
</dbReference>
<comment type="cofactor">
    <cofactor evidence="1 7">
        <name>Fe(2+)</name>
        <dbReference type="ChEBI" id="CHEBI:29033"/>
    </cofactor>
</comment>
<accession>A0A5M8QI00</accession>
<name>A0A5M8QI00_9BACT</name>
<dbReference type="EMBL" id="JBGOGF010000002">
    <property type="protein sequence ID" value="MFA1770363.1"/>
    <property type="molecule type" value="Genomic_DNA"/>
</dbReference>
<reference evidence="9 11" key="1">
    <citation type="submission" date="2019-07" db="EMBL/GenBank/DDBJ databases">
        <authorList>
            <person name="Qu J.-H."/>
        </authorList>
    </citation>
    <scope>NUCLEOTIDE SEQUENCE [LARGE SCALE GENOMIC DNA]</scope>
    <source>
        <strain evidence="9 11">MDT1-10-3</strain>
    </source>
</reference>
<evidence type="ECO:0000256" key="4">
    <source>
        <dbReference type="ARBA" id="ARBA00023002"/>
    </source>
</evidence>
<dbReference type="Pfam" id="PF00351">
    <property type="entry name" value="Biopterin_H"/>
    <property type="match status" value="1"/>
</dbReference>
<evidence type="ECO:0000256" key="7">
    <source>
        <dbReference type="PIRSR" id="PIRSR601273-2"/>
    </source>
</evidence>
<sequence>MYQQQYHQYTIQQQQTWNILYTKRAEALSATVSAPFWAGIDALELKAYFIPDLQKINFLLKRLMGWEVVAVEEALRPRQVLARWAQKKLPVVANLREKPDINSGSSTTDLFHNAFGFLPWMLQPEVADFMQRVGQLSVQVKDPAATELLWRLAQHLLGNGLIRDGEGKVTLLGANLVANGQAAAEALRRENAWHPIVLEEILGQPFKEEESPEVYFVLEGWEDLTRLIDQLEKEGVPLVEIPAQWQALVG</sequence>
<dbReference type="InterPro" id="IPR036951">
    <property type="entry name" value="ArAA_hydroxylase_sf"/>
</dbReference>
<evidence type="ECO:0000313" key="11">
    <source>
        <dbReference type="Proteomes" id="UP000323866"/>
    </source>
</evidence>
<dbReference type="GO" id="GO:0005506">
    <property type="term" value="F:iron ion binding"/>
    <property type="evidence" value="ECO:0007669"/>
    <property type="project" value="InterPro"/>
</dbReference>
<evidence type="ECO:0000256" key="2">
    <source>
        <dbReference type="ARBA" id="ARBA00009712"/>
    </source>
</evidence>
<dbReference type="PROSITE" id="PS51410">
    <property type="entry name" value="BH4_AAA_HYDROXYL_2"/>
    <property type="match status" value="1"/>
</dbReference>
<dbReference type="AlphaFoldDB" id="A0A5M8QI00"/>
<dbReference type="EMBL" id="VKKZ01000020">
    <property type="protein sequence ID" value="KAA6434453.1"/>
    <property type="molecule type" value="Genomic_DNA"/>
</dbReference>
<evidence type="ECO:0000256" key="6">
    <source>
        <dbReference type="ARBA" id="ARBA00023033"/>
    </source>
</evidence>
<evidence type="ECO:0000256" key="1">
    <source>
        <dbReference type="ARBA" id="ARBA00001954"/>
    </source>
</evidence>
<dbReference type="OrthoDB" id="9780502at2"/>
<dbReference type="PANTHER" id="PTHR11473">
    <property type="entry name" value="AROMATIC AMINO ACID HYDROXYLASE"/>
    <property type="match status" value="1"/>
</dbReference>
<keyword evidence="5 7" id="KW-0408">Iron</keyword>
<dbReference type="SUPFAM" id="SSF56534">
    <property type="entry name" value="Aromatic aminoacid monoxygenases, catalytic and oligomerization domains"/>
    <property type="match status" value="1"/>
</dbReference>
<organism evidence="9 11">
    <name type="scientific">Rufibacter glacialis</name>
    <dbReference type="NCBI Taxonomy" id="1259555"/>
    <lineage>
        <taxon>Bacteria</taxon>
        <taxon>Pseudomonadati</taxon>
        <taxon>Bacteroidota</taxon>
        <taxon>Cytophagia</taxon>
        <taxon>Cytophagales</taxon>
        <taxon>Hymenobacteraceae</taxon>
        <taxon>Rufibacter</taxon>
    </lineage>
</organism>
<dbReference type="InterPro" id="IPR001273">
    <property type="entry name" value="ArAA_hydroxylase"/>
</dbReference>
<evidence type="ECO:0000259" key="8">
    <source>
        <dbReference type="PROSITE" id="PS51410"/>
    </source>
</evidence>
<feature type="binding site" evidence="7">
    <location>
        <position position="112"/>
    </location>
    <ligand>
        <name>Fe cation</name>
        <dbReference type="ChEBI" id="CHEBI:24875"/>
    </ligand>
</feature>
<keyword evidence="3 7" id="KW-0479">Metal-binding</keyword>
<comment type="similarity">
    <text evidence="2">Belongs to the biopterin-dependent aromatic amino acid hydroxylase family.</text>
</comment>
<evidence type="ECO:0000256" key="5">
    <source>
        <dbReference type="ARBA" id="ARBA00023004"/>
    </source>
</evidence>
<dbReference type="InterPro" id="IPR036329">
    <property type="entry name" value="Aro-AA_hydroxylase_C_sf"/>
</dbReference>
<dbReference type="RefSeq" id="WP_149098396.1">
    <property type="nucleotide sequence ID" value="NZ_BMMG01000003.1"/>
</dbReference>
<dbReference type="Proteomes" id="UP001570846">
    <property type="component" value="Unassembled WGS sequence"/>
</dbReference>
<keyword evidence="4" id="KW-0560">Oxidoreductase</keyword>
<dbReference type="GO" id="GO:0009072">
    <property type="term" value="P:aromatic amino acid metabolic process"/>
    <property type="evidence" value="ECO:0007669"/>
    <property type="project" value="InterPro"/>
</dbReference>
<dbReference type="GO" id="GO:0016714">
    <property type="term" value="F:oxidoreductase activity, acting on paired donors, with incorporation or reduction of molecular oxygen, reduced pteridine as one donor, and incorporation of one atom of oxygen"/>
    <property type="evidence" value="ECO:0007669"/>
    <property type="project" value="InterPro"/>
</dbReference>
<keyword evidence="12" id="KW-1185">Reference proteome</keyword>
<keyword evidence="6" id="KW-0503">Monooxygenase</keyword>
<reference evidence="9 11" key="2">
    <citation type="submission" date="2019-09" db="EMBL/GenBank/DDBJ databases">
        <title>A bacterium isolated from glacier soil.</title>
        <authorList>
            <person name="Liu Q."/>
        </authorList>
    </citation>
    <scope>NUCLEOTIDE SEQUENCE [LARGE SCALE GENOMIC DNA]</scope>
    <source>
        <strain evidence="9 11">MDT1-10-3</strain>
    </source>
</reference>
<reference evidence="10 12" key="3">
    <citation type="submission" date="2024-08" db="EMBL/GenBank/DDBJ databases">
        <authorList>
            <person name="Wei W."/>
        </authorList>
    </citation>
    <scope>NUCLEOTIDE SEQUENCE [LARGE SCALE GENOMIC DNA]</scope>
    <source>
        <strain evidence="10 12">XU2</strain>
    </source>
</reference>
<protein>
    <recommendedName>
        <fullName evidence="8">Biopterin-dependent aromatic amino acid hydroxylase family profile domain-containing protein</fullName>
    </recommendedName>
</protein>
<evidence type="ECO:0000313" key="12">
    <source>
        <dbReference type="Proteomes" id="UP001570846"/>
    </source>
</evidence>
<evidence type="ECO:0000313" key="10">
    <source>
        <dbReference type="EMBL" id="MFA1770363.1"/>
    </source>
</evidence>
<dbReference type="Proteomes" id="UP000323866">
    <property type="component" value="Unassembled WGS sequence"/>
</dbReference>
<comment type="caution">
    <text evidence="9">The sequence shown here is derived from an EMBL/GenBank/DDBJ whole genome shotgun (WGS) entry which is preliminary data.</text>
</comment>
<dbReference type="InterPro" id="IPR019774">
    <property type="entry name" value="Aromatic-AA_hydroxylase_C"/>
</dbReference>
<evidence type="ECO:0000256" key="3">
    <source>
        <dbReference type="ARBA" id="ARBA00022723"/>
    </source>
</evidence>
<feature type="domain" description="Biopterin-dependent aromatic amino acid hydroxylase family profile" evidence="8">
    <location>
        <begin position="1"/>
        <end position="250"/>
    </location>
</feature>